<keyword evidence="1" id="KW-0560">Oxidoreductase</keyword>
<dbReference type="SUPFAM" id="SSF51905">
    <property type="entry name" value="FAD/NAD(P)-binding domain"/>
    <property type="match status" value="1"/>
</dbReference>
<dbReference type="GO" id="GO:0005737">
    <property type="term" value="C:cytoplasm"/>
    <property type="evidence" value="ECO:0007669"/>
    <property type="project" value="TreeGrafter"/>
</dbReference>
<keyword evidence="4" id="KW-1185">Reference proteome</keyword>
<dbReference type="RefSeq" id="WP_072745908.1">
    <property type="nucleotide sequence ID" value="NZ_FOHL01000002.1"/>
</dbReference>
<dbReference type="Pfam" id="PF01266">
    <property type="entry name" value="DAO"/>
    <property type="match status" value="1"/>
</dbReference>
<sequence>MSLLHRNDARGRHAPSWYAHSAAPFPELPPLRGEARADVCVIGGGFTGLSTALHLAERGAQVTLVEAHRVGWGASGRNGGQVAVGQRLWQEEIERMLGPDDARAAWEIGRDAARLVRALIARHGIDCAWRDGILHPNHRRRFDGPARAHVERMRKVYGYEGLEWLEPDEMRAALDARGYHGGYRDREAGHLHPLNYARGLARAAMAAGARLHETTEALAIEDGAVRLEDGIVRAETIVVACNGYLGRLLPEAAARVLPINNFIIATEPLPPERVRAIIPGGEAVADSRFVVNYFRFSEDGRMLFGGGESYGDAFPRDIKGYVRRRMLKVLPQLADARIDFGWGGTLGITMTRLPFFAEVRPGVFNASGYSGSGVAMGTMAGQLLAEALSGDRRRFDVMARLPAPPFPGGALLRRPTLVAAMLFARLRDML</sequence>
<dbReference type="GO" id="GO:0016491">
    <property type="term" value="F:oxidoreductase activity"/>
    <property type="evidence" value="ECO:0007669"/>
    <property type="project" value="UniProtKB-KW"/>
</dbReference>
<feature type="domain" description="FAD dependent oxidoreductase" evidence="2">
    <location>
        <begin position="38"/>
        <end position="386"/>
    </location>
</feature>
<dbReference type="PANTHER" id="PTHR13847:SF281">
    <property type="entry name" value="FAD DEPENDENT OXIDOREDUCTASE DOMAIN-CONTAINING PROTEIN"/>
    <property type="match status" value="1"/>
</dbReference>
<dbReference type="InterPro" id="IPR006076">
    <property type="entry name" value="FAD-dep_OxRdtase"/>
</dbReference>
<dbReference type="AlphaFoldDB" id="A0A1M7RZ00"/>
<accession>A0A1M7RZ00</accession>
<name>A0A1M7RZ00_9RHOB</name>
<evidence type="ECO:0000256" key="1">
    <source>
        <dbReference type="ARBA" id="ARBA00023002"/>
    </source>
</evidence>
<dbReference type="InterPro" id="IPR036188">
    <property type="entry name" value="FAD/NAD-bd_sf"/>
</dbReference>
<evidence type="ECO:0000313" key="3">
    <source>
        <dbReference type="EMBL" id="SHN51577.1"/>
    </source>
</evidence>
<evidence type="ECO:0000259" key="2">
    <source>
        <dbReference type="Pfam" id="PF01266"/>
    </source>
</evidence>
<gene>
    <name evidence="3" type="ORF">SAMN05216200_101341</name>
</gene>
<organism evidence="3 4">
    <name type="scientific">Oceanicella actignis</name>
    <dbReference type="NCBI Taxonomy" id="1189325"/>
    <lineage>
        <taxon>Bacteria</taxon>
        <taxon>Pseudomonadati</taxon>
        <taxon>Pseudomonadota</taxon>
        <taxon>Alphaproteobacteria</taxon>
        <taxon>Rhodobacterales</taxon>
        <taxon>Paracoccaceae</taxon>
        <taxon>Oceanicella</taxon>
    </lineage>
</organism>
<dbReference type="PANTHER" id="PTHR13847">
    <property type="entry name" value="SARCOSINE DEHYDROGENASE-RELATED"/>
    <property type="match status" value="1"/>
</dbReference>
<proteinExistence type="predicted"/>
<protein>
    <submittedName>
        <fullName evidence="3">Gamma-glutamylputrescine oxidase</fullName>
    </submittedName>
</protein>
<dbReference type="EMBL" id="FRDL01000001">
    <property type="protein sequence ID" value="SHN51577.1"/>
    <property type="molecule type" value="Genomic_DNA"/>
</dbReference>
<evidence type="ECO:0000313" key="4">
    <source>
        <dbReference type="Proteomes" id="UP000184066"/>
    </source>
</evidence>
<dbReference type="STRING" id="1189325.SAMN04488119_102177"/>
<dbReference type="Proteomes" id="UP000184066">
    <property type="component" value="Unassembled WGS sequence"/>
</dbReference>
<dbReference type="Gene3D" id="3.50.50.60">
    <property type="entry name" value="FAD/NAD(P)-binding domain"/>
    <property type="match status" value="1"/>
</dbReference>
<dbReference type="Gene3D" id="3.30.9.10">
    <property type="entry name" value="D-Amino Acid Oxidase, subunit A, domain 2"/>
    <property type="match status" value="1"/>
</dbReference>
<dbReference type="OrthoDB" id="9806601at2"/>
<reference evidence="3 4" key="1">
    <citation type="submission" date="2016-12" db="EMBL/GenBank/DDBJ databases">
        <authorList>
            <person name="Song W.-J."/>
            <person name="Kurnit D.M."/>
        </authorList>
    </citation>
    <scope>NUCLEOTIDE SEQUENCE [LARGE SCALE GENOMIC DNA]</scope>
    <source>
        <strain evidence="3 4">CGMCC 1.10808</strain>
    </source>
</reference>